<proteinExistence type="predicted"/>
<evidence type="ECO:0000313" key="1">
    <source>
        <dbReference type="EMBL" id="PCK77505.1"/>
    </source>
</evidence>
<organism evidence="1 2">
    <name type="scientific">Rhizobium sophoriradicis</name>
    <dbReference type="NCBI Taxonomy" id="1535245"/>
    <lineage>
        <taxon>Bacteria</taxon>
        <taxon>Pseudomonadati</taxon>
        <taxon>Pseudomonadota</taxon>
        <taxon>Alphaproteobacteria</taxon>
        <taxon>Hyphomicrobiales</taxon>
        <taxon>Rhizobiaceae</taxon>
        <taxon>Rhizobium/Agrobacterium group</taxon>
        <taxon>Rhizobium</taxon>
    </lineage>
</organism>
<protein>
    <recommendedName>
        <fullName evidence="3">TIGR02594 family protein</fullName>
    </recommendedName>
</protein>
<dbReference type="AlphaFoldDB" id="A0A2A5KKI3"/>
<dbReference type="NCBIfam" id="TIGR02594">
    <property type="entry name" value="TIGR02594 family protein"/>
    <property type="match status" value="1"/>
</dbReference>
<reference evidence="1 2" key="1">
    <citation type="submission" date="2017-09" db="EMBL/GenBank/DDBJ databases">
        <title>Comparative genomics of rhizobia isolated from Phaseolus vulgaris in China.</title>
        <authorList>
            <person name="Tong W."/>
        </authorList>
    </citation>
    <scope>NUCLEOTIDE SEQUENCE [LARGE SCALE GENOMIC DNA]</scope>
    <source>
        <strain evidence="1 2">L101</strain>
    </source>
</reference>
<name>A0A2A5KKI3_9HYPH</name>
<dbReference type="Proteomes" id="UP000218807">
    <property type="component" value="Unassembled WGS sequence"/>
</dbReference>
<evidence type="ECO:0000313" key="2">
    <source>
        <dbReference type="Proteomes" id="UP000218807"/>
    </source>
</evidence>
<accession>A0A2A5KKI3</accession>
<dbReference type="InterPro" id="IPR013423">
    <property type="entry name" value="CHP02594"/>
</dbReference>
<evidence type="ECO:0008006" key="3">
    <source>
        <dbReference type="Google" id="ProtNLM"/>
    </source>
</evidence>
<keyword evidence="2" id="KW-1185">Reference proteome</keyword>
<gene>
    <name evidence="1" type="ORF">CPT34_29775</name>
</gene>
<dbReference type="EMBL" id="NXDM01000042">
    <property type="protein sequence ID" value="PCK77505.1"/>
    <property type="molecule type" value="Genomic_DNA"/>
</dbReference>
<sequence>MRYKVITSVKLRKFEDHTESTDPTLYPNQIVVDVEPPQQSDERRKVRLTYDDGSFVEGWVLKTAAPPDINQPAMPPMANFVIGCLDAVYVVNQLNETAPNYVSLDFLLARAKFETDNTYPAPVAGQAFGPFRIRSEEWSDFRTTCPVGKDLPDHFVEYVSEQARAAAWSMVTSGRRLVAAYSTLDQEHEQTYEPDLLDLFLSHILNNSADAARTRRAADAGNTTAINIFLNDNAEVPLLMQGPHADLVLESGAAARSVSDFVTHVATTLDALLQQAYAAILQHAPNYLAQTGGGTPWMGLARQEIGVLETDSAKIRAYFAAIGITADGATAWCGAFVAWCLLQARAVAQKDLPRVPERAANWVTFGRPVALPLNPSDPSLNGAIVILSPQTAKSSGHVGFLVGFDSPGKVILLGGNQHDQVREQSFPIADIRAVRWPDFDQTDKLMVGGSQAFVQLNLKGYSADQKQAALLIVRLFAEAGYDELHQRIAVANASAESSLFPGQRNRTEEEDSVGLFQLNRKGGQGETFSVEQLQDPEFNTRRILVQAKKISAFQAENDEVEAMKIFIRQIEIAAYSTAELSRRMGIYYALKS</sequence>
<dbReference type="RefSeq" id="WP_096764864.1">
    <property type="nucleotide sequence ID" value="NZ_NXDM01000042.1"/>
</dbReference>
<comment type="caution">
    <text evidence="1">The sequence shown here is derived from an EMBL/GenBank/DDBJ whole genome shotgun (WGS) entry which is preliminary data.</text>
</comment>